<protein>
    <recommendedName>
        <fullName evidence="1">F-box associated beta-propeller type 3 domain-containing protein</fullName>
    </recommendedName>
</protein>
<organism evidence="2 3">
    <name type="scientific">Corchorus olitorius</name>
    <dbReference type="NCBI Taxonomy" id="93759"/>
    <lineage>
        <taxon>Eukaryota</taxon>
        <taxon>Viridiplantae</taxon>
        <taxon>Streptophyta</taxon>
        <taxon>Embryophyta</taxon>
        <taxon>Tracheophyta</taxon>
        <taxon>Spermatophyta</taxon>
        <taxon>Magnoliopsida</taxon>
        <taxon>eudicotyledons</taxon>
        <taxon>Gunneridae</taxon>
        <taxon>Pentapetalae</taxon>
        <taxon>rosids</taxon>
        <taxon>malvids</taxon>
        <taxon>Malvales</taxon>
        <taxon>Malvaceae</taxon>
        <taxon>Grewioideae</taxon>
        <taxon>Apeibeae</taxon>
        <taxon>Corchorus</taxon>
    </lineage>
</organism>
<dbReference type="EMBL" id="AWUE01014523">
    <property type="protein sequence ID" value="OMP03321.1"/>
    <property type="molecule type" value="Genomic_DNA"/>
</dbReference>
<evidence type="ECO:0000313" key="3">
    <source>
        <dbReference type="Proteomes" id="UP000187203"/>
    </source>
</evidence>
<dbReference type="PANTHER" id="PTHR31111:SF133">
    <property type="entry name" value="OS07G0196600 PROTEIN"/>
    <property type="match status" value="1"/>
</dbReference>
<comment type="caution">
    <text evidence="2">The sequence shown here is derived from an EMBL/GenBank/DDBJ whole genome shotgun (WGS) entry which is preliminary data.</text>
</comment>
<keyword evidence="3" id="KW-1185">Reference proteome</keyword>
<dbReference type="NCBIfam" id="TIGR01640">
    <property type="entry name" value="F_box_assoc_1"/>
    <property type="match status" value="2"/>
</dbReference>
<feature type="domain" description="F-box associated beta-propeller type 3" evidence="1">
    <location>
        <begin position="283"/>
        <end position="543"/>
    </location>
</feature>
<sequence>MVAQEKLIMRGEKLHLDILLDICSRLPAKSLTRFSKHEFVELPKGSNYSNFDSRADMVGFGYVPSKDVYKVVRLLYQESEVHGHELFYLVYQLRVEILTISNYGSNNNNIIQSCSSWRVLGEDMCDYLVQGNSVLVNGFIYWKIDENWVRENGVEEIYSFNLEDEKFLVLPFPKFAIEDVSFDLVELRGNLWASVCEFRGNDYVMDMWVLKDLDKFNWVKEYSIDLGYFEKNSVEVIVGFNVINVNPNEELLIKVDGDDPDQAYFNLRTKSFTKMEYRDMSIYVFNPSKHEFVELPGFNLDSRAHMVGFGYVPSKDVYKVVRLFYEFLSDYNHSLIDVGVEILTISNYGSNNNNIIQSCSSWRVLDEEDWCGFVVKGKSVLVNGLIHWKIDDRCHREKGVEDILSFNLEDEKFLVLPFPRFAIEDVYSLQLVELRGNLWGSVSTFRENDYVNMDMWVLKDFDKFDWVKEYSINLEYIQRFCDCTDHVVVQTFNVININQNEELLIKVNGDPFYWPERVNGHPDQAYFNLKTKRFSDMESRDIGFQFCYYTDVVSFY</sequence>
<evidence type="ECO:0000259" key="1">
    <source>
        <dbReference type="Pfam" id="PF08268"/>
    </source>
</evidence>
<dbReference type="Proteomes" id="UP000187203">
    <property type="component" value="Unassembled WGS sequence"/>
</dbReference>
<accession>A0A1R3K8A9</accession>
<dbReference type="OrthoDB" id="5319261at2759"/>
<name>A0A1R3K8A9_9ROSI</name>
<dbReference type="Pfam" id="PF08268">
    <property type="entry name" value="FBA_3"/>
    <property type="match status" value="2"/>
</dbReference>
<dbReference type="InterPro" id="IPR017451">
    <property type="entry name" value="F-box-assoc_interact_dom"/>
</dbReference>
<gene>
    <name evidence="2" type="ORF">COLO4_10484</name>
</gene>
<reference evidence="3" key="1">
    <citation type="submission" date="2013-09" db="EMBL/GenBank/DDBJ databases">
        <title>Corchorus olitorius genome sequencing.</title>
        <authorList>
            <person name="Alam M."/>
            <person name="Haque M.S."/>
            <person name="Islam M.S."/>
            <person name="Emdad E.M."/>
            <person name="Islam M.M."/>
            <person name="Ahmed B."/>
            <person name="Halim A."/>
            <person name="Hossen Q.M.M."/>
            <person name="Hossain M.Z."/>
            <person name="Ahmed R."/>
            <person name="Khan M.M."/>
            <person name="Islam R."/>
            <person name="Rashid M.M."/>
            <person name="Khan S.A."/>
            <person name="Rahman M.S."/>
            <person name="Alam M."/>
            <person name="Yahiya A.S."/>
            <person name="Khan M.S."/>
            <person name="Azam M.S."/>
            <person name="Haque T."/>
            <person name="Lashkar M.Z.H."/>
            <person name="Akhand A.I."/>
            <person name="Morshed G."/>
            <person name="Roy S."/>
            <person name="Uddin K.S."/>
            <person name="Rabeya T."/>
            <person name="Hossain A.S."/>
            <person name="Chowdhury A."/>
            <person name="Snigdha A.R."/>
            <person name="Mortoza M.S."/>
            <person name="Matin S.A."/>
            <person name="Hoque S.M.E."/>
            <person name="Islam M.K."/>
            <person name="Roy D.K."/>
            <person name="Haider R."/>
            <person name="Moosa M.M."/>
            <person name="Elias S.M."/>
            <person name="Hasan A.M."/>
            <person name="Jahan S."/>
            <person name="Shafiuddin M."/>
            <person name="Mahmood N."/>
            <person name="Shommy N.S."/>
        </authorList>
    </citation>
    <scope>NUCLEOTIDE SEQUENCE [LARGE SCALE GENOMIC DNA]</scope>
    <source>
        <strain evidence="3">cv. O-4</strain>
    </source>
</reference>
<dbReference type="AlphaFoldDB" id="A0A1R3K8A9"/>
<dbReference type="InterPro" id="IPR013187">
    <property type="entry name" value="F-box-assoc_dom_typ3"/>
</dbReference>
<feature type="domain" description="F-box associated beta-propeller type 3" evidence="1">
    <location>
        <begin position="37"/>
        <end position="280"/>
    </location>
</feature>
<evidence type="ECO:0000313" key="2">
    <source>
        <dbReference type="EMBL" id="OMP03321.1"/>
    </source>
</evidence>
<dbReference type="PANTHER" id="PTHR31111">
    <property type="entry name" value="BNAA05G37150D PROTEIN-RELATED"/>
    <property type="match status" value="1"/>
</dbReference>
<proteinExistence type="predicted"/>